<gene>
    <name evidence="2" type="ORF">WM40_02015</name>
</gene>
<keyword evidence="2" id="KW-0378">Hydrolase</keyword>
<dbReference type="EMBL" id="LAQU01000002">
    <property type="protein sequence ID" value="KKB64827.1"/>
    <property type="molecule type" value="Genomic_DNA"/>
</dbReference>
<dbReference type="InterPro" id="IPR002925">
    <property type="entry name" value="Dienelactn_hydro"/>
</dbReference>
<keyword evidence="3" id="KW-1185">Reference proteome</keyword>
<evidence type="ECO:0000313" key="3">
    <source>
        <dbReference type="Proteomes" id="UP000033618"/>
    </source>
</evidence>
<organism evidence="2 3">
    <name type="scientific">Robbsia andropogonis</name>
    <dbReference type="NCBI Taxonomy" id="28092"/>
    <lineage>
        <taxon>Bacteria</taxon>
        <taxon>Pseudomonadati</taxon>
        <taxon>Pseudomonadota</taxon>
        <taxon>Betaproteobacteria</taxon>
        <taxon>Burkholderiales</taxon>
        <taxon>Burkholderiaceae</taxon>
        <taxon>Robbsia</taxon>
    </lineage>
</organism>
<evidence type="ECO:0000259" key="1">
    <source>
        <dbReference type="Pfam" id="PF01738"/>
    </source>
</evidence>
<dbReference type="OrthoDB" id="9787933at2"/>
<dbReference type="InterPro" id="IPR029058">
    <property type="entry name" value="AB_hydrolase_fold"/>
</dbReference>
<sequence>MSNTNQAAAVNAYGASQTQITVQAKDGPCRVWVLTPAGEGNWPGVIFYMDAFGIRPAMIEMASHVAKQGYVVLLADLFYRFGEYETLDPKEVFKGDFRAIVGPRMASTDNHKAAEDTAALLAYLDTRGDVKKGKVGTVGFCMGGGMAISAAAYYPDRIAAAASFHGGNLATDLPTSPHLLVSKIKAELLVAAADKDNSYPPEMAQRFNAALTEAGIKHESETYEGKLHGWMKPDMPVFDAPAAERGWKALFAFYRRTIG</sequence>
<dbReference type="Pfam" id="PF01738">
    <property type="entry name" value="DLH"/>
    <property type="match status" value="1"/>
</dbReference>
<dbReference type="Gene3D" id="3.40.50.1820">
    <property type="entry name" value="alpha/beta hydrolase"/>
    <property type="match status" value="1"/>
</dbReference>
<dbReference type="PANTHER" id="PTHR46623:SF10">
    <property type="entry name" value="CARBOXYMETHYLENEBUTENOLIDASE HOMOLOG"/>
    <property type="match status" value="1"/>
</dbReference>
<dbReference type="RefSeq" id="WP_024905889.1">
    <property type="nucleotide sequence ID" value="NZ_CADFGU010000004.1"/>
</dbReference>
<evidence type="ECO:0000313" key="2">
    <source>
        <dbReference type="EMBL" id="KKB64827.1"/>
    </source>
</evidence>
<dbReference type="GO" id="GO:0016787">
    <property type="term" value="F:hydrolase activity"/>
    <property type="evidence" value="ECO:0007669"/>
    <property type="project" value="UniProtKB-KW"/>
</dbReference>
<dbReference type="PATRIC" id="fig|28092.6.peg.467"/>
<name>A0A0F5K5L1_9BURK</name>
<feature type="domain" description="Dienelactone hydrolase" evidence="1">
    <location>
        <begin position="31"/>
        <end position="256"/>
    </location>
</feature>
<dbReference type="AlphaFoldDB" id="A0A0F5K5L1"/>
<protein>
    <submittedName>
        <fullName evidence="2">Dienelactone hydrolase</fullName>
    </submittedName>
</protein>
<dbReference type="PANTHER" id="PTHR46623">
    <property type="entry name" value="CARBOXYMETHYLENEBUTENOLIDASE-RELATED"/>
    <property type="match status" value="1"/>
</dbReference>
<proteinExistence type="predicted"/>
<dbReference type="SUPFAM" id="SSF53474">
    <property type="entry name" value="alpha/beta-Hydrolases"/>
    <property type="match status" value="1"/>
</dbReference>
<comment type="caution">
    <text evidence="2">The sequence shown here is derived from an EMBL/GenBank/DDBJ whole genome shotgun (WGS) entry which is preliminary data.</text>
</comment>
<dbReference type="STRING" id="28092.WM40_02015"/>
<reference evidence="2 3" key="1">
    <citation type="submission" date="2015-03" db="EMBL/GenBank/DDBJ databases">
        <title>Draft Genome Sequence of Burkholderia andropogonis type strain ICMP2807, isolated from Sorghum bicolor.</title>
        <authorList>
            <person name="Lopes-Santos L."/>
            <person name="Castro D.B."/>
            <person name="Ottoboni L.M."/>
            <person name="Park D."/>
            <person name="Weirc B.S."/>
            <person name="Destefano S.A."/>
        </authorList>
    </citation>
    <scope>NUCLEOTIDE SEQUENCE [LARGE SCALE GENOMIC DNA]</scope>
    <source>
        <strain evidence="2 3">ICMP2807</strain>
    </source>
</reference>
<dbReference type="Proteomes" id="UP000033618">
    <property type="component" value="Unassembled WGS sequence"/>
</dbReference>
<dbReference type="InterPro" id="IPR051049">
    <property type="entry name" value="Dienelactone_hydrolase-like"/>
</dbReference>
<accession>A0A0F5K5L1</accession>